<comment type="caution">
    <text evidence="1">The sequence shown here is derived from an EMBL/GenBank/DDBJ whole genome shotgun (WGS) entry which is preliminary data.</text>
</comment>
<sequence>MNQSQQASTIIYSEISEEKINKIESFNLNSCLTNFVSFIFFVSSENSSPRLWLIVCTNDN</sequence>
<organism evidence="1 2">
    <name type="scientific">Dermatophagoides pteronyssinus</name>
    <name type="common">European house dust mite</name>
    <dbReference type="NCBI Taxonomy" id="6956"/>
    <lineage>
        <taxon>Eukaryota</taxon>
        <taxon>Metazoa</taxon>
        <taxon>Ecdysozoa</taxon>
        <taxon>Arthropoda</taxon>
        <taxon>Chelicerata</taxon>
        <taxon>Arachnida</taxon>
        <taxon>Acari</taxon>
        <taxon>Acariformes</taxon>
        <taxon>Sarcoptiformes</taxon>
        <taxon>Astigmata</taxon>
        <taxon>Psoroptidia</taxon>
        <taxon>Analgoidea</taxon>
        <taxon>Pyroglyphidae</taxon>
        <taxon>Dermatophagoidinae</taxon>
        <taxon>Dermatophagoides</taxon>
    </lineage>
</organism>
<accession>A0ABQ8JPR0</accession>
<evidence type="ECO:0000313" key="1">
    <source>
        <dbReference type="EMBL" id="KAH9424559.1"/>
    </source>
</evidence>
<proteinExistence type="predicted"/>
<gene>
    <name evidence="1" type="ORF">DERP_004744</name>
</gene>
<reference evidence="1 2" key="1">
    <citation type="journal article" date="2018" name="J. Allergy Clin. Immunol.">
        <title>High-quality assembly of Dermatophagoides pteronyssinus genome and transcriptome reveals a wide range of novel allergens.</title>
        <authorList>
            <person name="Liu X.Y."/>
            <person name="Yang K.Y."/>
            <person name="Wang M.Q."/>
            <person name="Kwok J.S."/>
            <person name="Zeng X."/>
            <person name="Yang Z."/>
            <person name="Xiao X.J."/>
            <person name="Lau C.P."/>
            <person name="Li Y."/>
            <person name="Huang Z.M."/>
            <person name="Ba J.G."/>
            <person name="Yim A.K."/>
            <person name="Ouyang C.Y."/>
            <person name="Ngai S.M."/>
            <person name="Chan T.F."/>
            <person name="Leung E.L."/>
            <person name="Liu L."/>
            <person name="Liu Z.G."/>
            <person name="Tsui S.K."/>
        </authorList>
    </citation>
    <scope>NUCLEOTIDE SEQUENCE [LARGE SCALE GENOMIC DNA]</scope>
    <source>
        <strain evidence="1">Derp</strain>
    </source>
</reference>
<dbReference type="EMBL" id="NJHN03000029">
    <property type="protein sequence ID" value="KAH9424559.1"/>
    <property type="molecule type" value="Genomic_DNA"/>
</dbReference>
<evidence type="ECO:0000313" key="2">
    <source>
        <dbReference type="Proteomes" id="UP000887458"/>
    </source>
</evidence>
<reference evidence="1 2" key="2">
    <citation type="journal article" date="2022" name="Mol. Biol. Evol.">
        <title>Comparative Genomics Reveals Insights into the Divergent Evolution of Astigmatic Mites and Household Pest Adaptations.</title>
        <authorList>
            <person name="Xiong Q."/>
            <person name="Wan A.T."/>
            <person name="Liu X."/>
            <person name="Fung C.S."/>
            <person name="Xiao X."/>
            <person name="Malainual N."/>
            <person name="Hou J."/>
            <person name="Wang L."/>
            <person name="Wang M."/>
            <person name="Yang K.Y."/>
            <person name="Cui Y."/>
            <person name="Leung E.L."/>
            <person name="Nong W."/>
            <person name="Shin S.K."/>
            <person name="Au S.W."/>
            <person name="Jeong K.Y."/>
            <person name="Chew F.T."/>
            <person name="Hui J.H."/>
            <person name="Leung T.F."/>
            <person name="Tungtrongchitr A."/>
            <person name="Zhong N."/>
            <person name="Liu Z."/>
            <person name="Tsui S.K."/>
        </authorList>
    </citation>
    <scope>NUCLEOTIDE SEQUENCE [LARGE SCALE GENOMIC DNA]</scope>
    <source>
        <strain evidence="1">Derp</strain>
    </source>
</reference>
<protein>
    <submittedName>
        <fullName evidence="1">Uncharacterized protein</fullName>
    </submittedName>
</protein>
<dbReference type="Proteomes" id="UP000887458">
    <property type="component" value="Unassembled WGS sequence"/>
</dbReference>
<keyword evidence="2" id="KW-1185">Reference proteome</keyword>
<name>A0ABQ8JPR0_DERPT</name>